<reference evidence="2" key="1">
    <citation type="journal article" date="2020" name="Stud. Mycol.">
        <title>101 Dothideomycetes genomes: a test case for predicting lifestyles and emergence of pathogens.</title>
        <authorList>
            <person name="Haridas S."/>
            <person name="Albert R."/>
            <person name="Binder M."/>
            <person name="Bloem J."/>
            <person name="Labutti K."/>
            <person name="Salamov A."/>
            <person name="Andreopoulos B."/>
            <person name="Baker S."/>
            <person name="Barry K."/>
            <person name="Bills G."/>
            <person name="Bluhm B."/>
            <person name="Cannon C."/>
            <person name="Castanera R."/>
            <person name="Culley D."/>
            <person name="Daum C."/>
            <person name="Ezra D."/>
            <person name="Gonzalez J."/>
            <person name="Henrissat B."/>
            <person name="Kuo A."/>
            <person name="Liang C."/>
            <person name="Lipzen A."/>
            <person name="Lutzoni F."/>
            <person name="Magnuson J."/>
            <person name="Mondo S."/>
            <person name="Nolan M."/>
            <person name="Ohm R."/>
            <person name="Pangilinan J."/>
            <person name="Park H.-J."/>
            <person name="Ramirez L."/>
            <person name="Alfaro M."/>
            <person name="Sun H."/>
            <person name="Tritt A."/>
            <person name="Yoshinaga Y."/>
            <person name="Zwiers L.-H."/>
            <person name="Turgeon B."/>
            <person name="Goodwin S."/>
            <person name="Spatafora J."/>
            <person name="Crous P."/>
            <person name="Grigoriev I."/>
        </authorList>
    </citation>
    <scope>NUCLEOTIDE SEQUENCE</scope>
    <source>
        <strain evidence="2">ATCC 36951</strain>
    </source>
</reference>
<dbReference type="Pfam" id="PF09994">
    <property type="entry name" value="T6SS_Tle1-like_cat"/>
    <property type="match status" value="1"/>
</dbReference>
<dbReference type="Proteomes" id="UP000799537">
    <property type="component" value="Unassembled WGS sequence"/>
</dbReference>
<dbReference type="RefSeq" id="XP_033659549.1">
    <property type="nucleotide sequence ID" value="XM_033810086.1"/>
</dbReference>
<feature type="domain" description="T6SS Phospholipase effector Tle1-like catalytic" evidence="1">
    <location>
        <begin position="21"/>
        <end position="338"/>
    </location>
</feature>
<sequence>MGERHLSIADEQAKHQVRLPKKLIVCCDGTWMDRDNGWSKGKFGRPGKPQSPSNVTRIARAILPEDESKHPQIVYYQAGIGTGLGLYDQLLGGGTGMGLSENIREAYAFLASNYSPRDEISEPDSIFLMGFSRGAFTARSLGGFIAAVGILTRKAMPYFYDCFKDWENAGVDGYEPQFFQVYAQATGETDVLKNLPKLKPPQSPEENQIDTYMAAYLKHLLSLGLTQEVQIKCIGVWDTVGALGIPINPLFQRVLAMPAFVKEYRWYDTRLSDKIDNAFHALALDEHRFPFSPAVWELDNGGKTNVKQVWFPGAHSNCGGSYEDYGMANITLAWMMDQLSGNSRPAAKDFDPVDWIRFDDDFIDQCFKHTSKYYAKNGAEGEDYSGWAMGKVYDSNTFPQSLTGAATRTPGRYPRTDYETGRYSTTQMLQNTHESIHSSVRARMDLAGREVEPQEWYQKFSRWLYRTLTLQKLIKPYHPQRRKGLLPATGGPLEGWKLVDGHASHAEPNHEIDMSPGGVKQVHWEYSGKGRVSTKVMKEDVFAERGYEQRLLEHDQAIAEQVMYSNNRWSWFKRPKRQSGVVKTF</sequence>
<dbReference type="OrthoDB" id="3057168at2759"/>
<accession>A0A6A6BXK4</accession>
<dbReference type="PANTHER" id="PTHR33840:SF1">
    <property type="entry name" value="TLE1 PHOSPHOLIPASE DOMAIN-CONTAINING PROTEIN"/>
    <property type="match status" value="1"/>
</dbReference>
<evidence type="ECO:0000313" key="3">
    <source>
        <dbReference type="Proteomes" id="UP000799537"/>
    </source>
</evidence>
<dbReference type="EMBL" id="ML993652">
    <property type="protein sequence ID" value="KAF2158660.1"/>
    <property type="molecule type" value="Genomic_DNA"/>
</dbReference>
<evidence type="ECO:0000313" key="2">
    <source>
        <dbReference type="EMBL" id="KAF2158660.1"/>
    </source>
</evidence>
<name>A0A6A6BXK4_ZASCE</name>
<protein>
    <recommendedName>
        <fullName evidence="1">T6SS Phospholipase effector Tle1-like catalytic domain-containing protein</fullName>
    </recommendedName>
</protein>
<gene>
    <name evidence="2" type="ORF">M409DRAFT_30824</name>
</gene>
<proteinExistence type="predicted"/>
<dbReference type="PANTHER" id="PTHR33840">
    <property type="match status" value="1"/>
</dbReference>
<dbReference type="AlphaFoldDB" id="A0A6A6BXK4"/>
<evidence type="ECO:0000259" key="1">
    <source>
        <dbReference type="Pfam" id="PF09994"/>
    </source>
</evidence>
<dbReference type="InterPro" id="IPR018712">
    <property type="entry name" value="Tle1-like_cat"/>
</dbReference>
<organism evidence="2 3">
    <name type="scientific">Zasmidium cellare ATCC 36951</name>
    <dbReference type="NCBI Taxonomy" id="1080233"/>
    <lineage>
        <taxon>Eukaryota</taxon>
        <taxon>Fungi</taxon>
        <taxon>Dikarya</taxon>
        <taxon>Ascomycota</taxon>
        <taxon>Pezizomycotina</taxon>
        <taxon>Dothideomycetes</taxon>
        <taxon>Dothideomycetidae</taxon>
        <taxon>Mycosphaerellales</taxon>
        <taxon>Mycosphaerellaceae</taxon>
        <taxon>Zasmidium</taxon>
    </lineage>
</organism>
<keyword evidence="3" id="KW-1185">Reference proteome</keyword>
<dbReference type="GeneID" id="54563358"/>